<proteinExistence type="predicted"/>
<dbReference type="InterPro" id="IPR010071">
    <property type="entry name" value="AA_adenyl_dom"/>
</dbReference>
<dbReference type="InterPro" id="IPR006162">
    <property type="entry name" value="Ppantetheine_attach_site"/>
</dbReference>
<dbReference type="InterPro" id="IPR009081">
    <property type="entry name" value="PP-bd_ACP"/>
</dbReference>
<dbReference type="InterPro" id="IPR020806">
    <property type="entry name" value="PKS_PP-bd"/>
</dbReference>
<sequence>MSVPQGVRFRLTDGQRGIWYAVQGDPANPLFGLAERVDIQGPVDPGLFEAALRRVVDETEALRVSFGADADGPYQVVAPGLDWPFHFVDVSGQDDPEAAVRAWASADQKRPVDLFTGPLFTFALFRLAEDRHVWYQRHHHIALDGQSVGMIARRVAAVYSAAVAGEPCPESGHGGLRELIEADAAYGGSEEIVRDRRYWAEQLADRPEAQGLTAQPTRYPDGPLLRVVATLEPAAVESIRSLAREAGTAWPTVAVAAQALYLHRITGRTDVVLALPVAARPGGDAANVPGMVSNLVPLRLSVRPGDTVAELLGQVSRRMRGALRHQRYRYEELRRDAGTLADGRRLVGPRVNIIMFDYDLDFGGHPGVVHNLTIGHDDDLTVVVDNRAGDGGLRVELNASPELYSAAEVERHGERLTGLLRALGAGAPDRRLGALDIATEAERQQVLVDFAGDEAQAATAGLSAKPEGDGATATLTELFEARVRQCPDARAVSLGADTLTYAELNARANALARLLVARGAGPGRFVGLVLPRGIDLVVALLAVVKSGAAYVPIDPAYPADRIAYTISDVDLALLVTDTRVEVALPEGVARVVLGEEEVRERLAALPGTDLTDADRPSPLLPVAPAYVIYTSGSTGRPKGVVVSHHNVVRLFTATRRWFPFGADEVWTLFHSYAFDFSVWELWGPLLHGGRLVVVPFEVSRSPERFLRLLADERVTFLNQTPSAFYQLAGADREDPATGDRLALRHVVFGGEALDLGRLADWYERHGEGAACAPLLVNMYGITETTVHVSHLALDPELAASGAGSLIGGSIPDLRVRVLDGALRPAPPGVAGEMYVAGAGVAQGYLKRPGLSASRFVADPFAGDGSRMYRTGDLARWNADGLLEYLGRADDQVKIRGFRIETGEIAAALSACQGVADCAVVARDDRGGERRLVAYVVPQAPGEALDPASSFGTWAVGSVPQAPGEALDPASSFGTWAVGSAPQALGEALDPGLLRKKLGESLPDYMLPAAFVTLPALPLTPSGKLDARALPEPEVTGGAAGRDARTPGEQVLAGLFAEVLGVPGVGVDDNFFALGGHSLAATRLAGRVRSVLGVELAVHEVFDRPTVAALAELLDTAGAARPALVPVDRPVPMPLSFAQARLWFLDRLDGPNPTYNIPFVLRMSGDLDVPALRAALRDVLLRHESLRTVFPDTAGEPRQHLVPAEELPPLPYASEVAAADLPADLAPAAGHSFRLATELPLRAELFRLGGDEHVLSVVVHHIAGDGWSLAPLVRDLSVAYTARCDGRAPGWEPLPVAYADYTLWQRSLLGEDSDETSPLARQLAYWKTALAGLPEELALPTDRPRPAVASHRGAVLDCEIGPELHRELLAVAHAGGASVFMVLQAALAVLLSKLGAGDDIPVGSPIAGRTDEALDDLVGFFVNTLVLRTDTSGRPSFTELVDRVRRADLTAYAHQDVPFERLVEVLNPDRSRSRHPLFQILLSMQDHPDRSLELPGLTASVAPGDLTIAKFDLQFDFQERRDAAGAPAGIGGQVLYATDLYDAETVRRMVARFLTVLESAVARPGNSIAEIDVLAPEETRRLAVEWAGPVREVPALTGSVPARFAERVAAAPDATALVAADGTEISYRELEARANRLAHRLLAAGAGPEARVAVLQQRSVELVVSLLAVVKAGAAYVPLDSRAPQARWEQVMERTEPSVLLLDRAQPELEFTHRAATVVVDDDFTGHPDQPPAVAVHPERLAYVMFTSGSTGRPKGVAVTHRDLLAFALDGCFEADAHRRVLLHAPHAFDAANYELWVPLLTGGTVVIAPPQDMDVRTLRRMIAEHGITGLHLTAGLFRVVAENDLDCLTGVRELLAGGDVVPGTAVRALLERFPGMVFKDTYGPTETTSFATFHRVTSADRVPDVVPIGTPLDNTRAHVLDGQLRRVPPGVVGELYLAGEGLARGYWRAPALSAERFVADPYGPAGSRMYRVGDLARWTGEGVLEFAGRADDQVKIRGFRIEPGEVEAAVARRPGVASAAVVVREDRPGDKRLVAYAVPAPGHRLDTSALREELAEALPDYMVPSAVLALDTLPLTPNGKLDRKALPEPELTGEGAGRSPRTPQEQVLCGLFAEILELASVSVDDNFFSLGGHSLLATRLVLRIQAVLGADVAVRDLFDAPTVAELARLVDRATGARTPLTPRARPEEVPLAYPQRGLWFINQLDHADGTYNLGVSLRFTGRLDRAALHTALHDVIARHESLRTLFPDRGGVPCQVVLDAERAQPEIRVSEVAEERLDEALSEVARRGFDLASELPIRADLLVLSPTEHVFLIVVHHIVADGWSFGPLVDDLVAAYTARRTGAAPTWRPLPVQYADYTLWQAELLGAEDDPDSLLGGQLDYWKRTLAGLPEQLELPTDRPRPAVLSNDGDRLPLSLSPELQTALTDIARSSGASLFMVVQAGLAALLSRLGAGEDIPVGTAIAGRNDESLVDGIGFFVNTLVLRNDLSGDPTFRQLVERVREADLAAYAHQEVPFDLLVETLSPDRSLSRHPLFQTMLTFENIPELTLRFPGLDTRLHPANNRTAKFDLDFAIGETFDAGGSPAGMTGTLVYNTDLYDRAGAQALADRFVRLLETVAANPAVRLTQIDLLSEAERRRVLVEWNGDAADEVVATLPELFEARVRKCPGARAVSLGADGLTYGELNARANALARLLVEGGAGPGRFVGLVLPRSVDLVVALLAVVKSGAAYVPIDPSYPADRIAYTIADVDLALVVTDTRVEVALPEGVARVVLGDEPVAGRLAELPATDLTDADRIAPLVPEAPAYVIYTSGSTGRPKGVVVSHGNVVRLFEHTRQWFAFGPDDVWTLFHSYAFDFSVWELWGPLLHGGRLVVVPFDVSRSPERFLRLLADERVTFLNQTPSAFYQLIHADREDPATGDRLALRHVVFGGEALDLGRLADWYERHGEGAACAPLLVNMYGITETTVHVSHLPLNAELAASGAGSLIGRSIPDLRIYVLDGALRPVPPGVAGEMYVAGGGVAQGYLKRPGLSASRFVADPFAGDGSRMYRTGDLARWTVDGLLEYLGRADDQVKIRGFRIETGEIAAVLSACRGVADCAVVARDDRGGERRLVAYVVPQDPGEAPEPALLRDTLAASLPDYMLPSAFVVLEALPLNASGKLDRKALPAPEYGPAPAGRAAGTPREEILCGLFADVLGVPAVGVDDNFFDLGGHSLLAARIVNRIRSVLAVELSVRTLFEAPTVAALARTLDGEAAARLPLTARERPEVLPLSFAQRRLWFLGRMEGPSATYNVPVVLRLSGELDRAALEQALGDLTGRHESLRTVFPETDGSPRQQVWDPDAVRIPLTVVETTEEALPEQLEATVTRGFDLTVQLPLRTTLFALGESEHVLALVIHHIATDGWSTAPLVRDLSAAYAARADGRAPDWEPLPVAYADYTLWQRDHLGDEDDPESLASRQLAYWREALAGLPDELTLPTDRPRPAVAGHRGRTLDFAIDPGLHERLTALARARGVSTFMVLQSALALLLTKLGAGEDIPVGSPIAGRPDQALEDLIGVFLNTLVLRTDTSGDPTFDQLLERVRRTALDAYAHQDVPFERLVEVVDPERSLARHPLFQVMLMVQNMPAAETALGGLALRSELVDLGVAKVDLSFAFGERPDRPGALSGVCEYSTELFDADSVETLVRRLIQVLEAVTGDPGLRISEVEVLSAAERERVLVEWNDTARPLPARRVHELYAAQAARTPSAVAVVSGGVELTYAQLETRANRLAALLTARGAGPERLVAVALPRSADLLVALLAVLKTGAAYLPLDPEHPRDRIGYTLQDARPALALVTSGTAPLLAVGGGDGGDGGDGGEGAGQDLADRGGEAAVGGGAVEGAGQDLADRGGEAAVGGGAVEGAGQDLADRGGEAAATGGAVDGAGHGGVPALVLDDPAVAAELAAAPTAAPGAVCSPDHPAYVIYTSGSTGRPKGVVVPHGALSNFLDDMGGRFGLGPADRLLAVTTVSFDIAALELYLPLLCGAGVVIADRDTVRDPAALLRMAEETGAGVVQATPSLWQAMVTASPEGVRGLRVLVGGEALPEALATRLRTSAAGLTNLYGPTETTIWSTAADLTDGQGVPSIGTPIANTRVYVLDDRLRPVAPGVPGELYIAGAGVVRGYHNRPALTAERFVACPFGGPGERMYRTGDIVRRTADGRLEFSGRADHQVKVRGFRIELGEIETVLTAHEAVGQAVALARADQGAGARLVGYVVPKVPGAAPDPGVLRTWLGESLPEYMIPSAFVVLDRLPLTPNGKLDRKALPAPSFGAAAGSRPPRTPVEEALCAVFAEVLRLPSVGIDDSFFELGGDSIVTMQLIARARAAGLVLAVNDVFEHKTVAGLAAVAEVLDDAASREPDNPVGEFAATPIMHWLRERGGAIDSFSQPMLVRTPAGLDLPTLTTALQALHDRHDVLRARLVGRDDEGVEGDEGDEGVEGGQGVEGVEGVEGDEGVEGGQGDEGVEGGWRLSVPPAGAVSCADRVRRIDIAAAAAGELAPLVGRALTEARAELAPRDGEMVRAVWFDAGPGRPGRLLLVAHHLVVDGVSWRILLQDLADIATAVAAGREPELTPVGTSVRRWSELLAAEVRRPERRAELPLWTDVLSAPDARLGGATSAPGHDPAGPVARVTMTLPAAKTAPLLGEVPSVFHCGVDDVLLSALALAVADRRRRVGSPATSVLVAVEGHGRDESVGGADLSRTVGWFTSLHPVRLDPGQVQWGELWSGGPATGRVVKRIKEQLRAVPGTGIGYGLLRHLDRETAAELSGAAVPWIGFNYLGRVEVHDGPGGDWRPASEALGLDLGGDGLGTPYGLELNAVTIDRPGGPELMVTWTYASDVLSEAEVREVGEVWLRALDGMALHAAGPGAGGHTPSDLALSNLEQEEIELLEDEW</sequence>
<feature type="region of interest" description="Disordered" evidence="6">
    <location>
        <begin position="2079"/>
        <end position="2102"/>
    </location>
</feature>
<protein>
    <recommendedName>
        <fullName evidence="7">Carrier domain-containing protein</fullName>
    </recommendedName>
</protein>
<dbReference type="SUPFAM" id="SSF52777">
    <property type="entry name" value="CoA-dependent acyltransferases"/>
    <property type="match status" value="10"/>
</dbReference>
<feature type="domain" description="Carrier" evidence="7">
    <location>
        <begin position="3177"/>
        <end position="3252"/>
    </location>
</feature>
<dbReference type="NCBIfam" id="TIGR01733">
    <property type="entry name" value="AA-adenyl-dom"/>
    <property type="match status" value="4"/>
</dbReference>
<dbReference type="Gene3D" id="2.30.38.10">
    <property type="entry name" value="Luciferase, Domain 3"/>
    <property type="match status" value="1"/>
</dbReference>
<feature type="domain" description="Carrier" evidence="7">
    <location>
        <begin position="2099"/>
        <end position="2174"/>
    </location>
</feature>
<dbReference type="CDD" id="cd17643">
    <property type="entry name" value="A_NRPS_Cytc1-like"/>
    <property type="match status" value="2"/>
</dbReference>
<evidence type="ECO:0000256" key="6">
    <source>
        <dbReference type="SAM" id="MobiDB-lite"/>
    </source>
</evidence>
<dbReference type="NCBIfam" id="NF003417">
    <property type="entry name" value="PRK04813.1"/>
    <property type="match status" value="6"/>
</dbReference>
<comment type="cofactor">
    <cofactor evidence="1">
        <name>pantetheine 4'-phosphate</name>
        <dbReference type="ChEBI" id="CHEBI:47942"/>
    </cofactor>
</comment>
<evidence type="ECO:0000259" key="7">
    <source>
        <dbReference type="PROSITE" id="PS50075"/>
    </source>
</evidence>
<accession>A0ABN1SAF4</accession>
<dbReference type="InterPro" id="IPR036736">
    <property type="entry name" value="ACP-like_sf"/>
</dbReference>
<evidence type="ECO:0000256" key="3">
    <source>
        <dbReference type="ARBA" id="ARBA00022553"/>
    </source>
</evidence>
<dbReference type="Pfam" id="PF00668">
    <property type="entry name" value="Condensation"/>
    <property type="match status" value="5"/>
</dbReference>
<feature type="domain" description="Carrier" evidence="7">
    <location>
        <begin position="4311"/>
        <end position="4385"/>
    </location>
</feature>
<dbReference type="InterPro" id="IPR023213">
    <property type="entry name" value="CAT-like_dom_sf"/>
</dbReference>
<dbReference type="InterPro" id="IPR010060">
    <property type="entry name" value="NRPS_synth"/>
</dbReference>
<dbReference type="Gene3D" id="3.30.559.10">
    <property type="entry name" value="Chloramphenicol acetyltransferase-like domain"/>
    <property type="match status" value="5"/>
</dbReference>
<evidence type="ECO:0000256" key="2">
    <source>
        <dbReference type="ARBA" id="ARBA00022450"/>
    </source>
</evidence>
<evidence type="ECO:0000256" key="1">
    <source>
        <dbReference type="ARBA" id="ARBA00001957"/>
    </source>
</evidence>
<dbReference type="SUPFAM" id="SSF56801">
    <property type="entry name" value="Acetyl-CoA synthetase-like"/>
    <property type="match status" value="4"/>
</dbReference>
<evidence type="ECO:0000256" key="5">
    <source>
        <dbReference type="ARBA" id="ARBA00023194"/>
    </source>
</evidence>
<dbReference type="NCBIfam" id="TIGR01720">
    <property type="entry name" value="NRPS-para261"/>
    <property type="match status" value="1"/>
</dbReference>
<dbReference type="Gene3D" id="3.30.559.30">
    <property type="entry name" value="Nonribosomal peptide synthetase, condensation domain"/>
    <property type="match status" value="5"/>
</dbReference>
<dbReference type="Pfam" id="PF00550">
    <property type="entry name" value="PP-binding"/>
    <property type="match status" value="4"/>
</dbReference>
<gene>
    <name evidence="8" type="ORF">GCM10009576_038990</name>
</gene>
<evidence type="ECO:0000256" key="4">
    <source>
        <dbReference type="ARBA" id="ARBA00022737"/>
    </source>
</evidence>
<dbReference type="Gene3D" id="3.40.50.12780">
    <property type="entry name" value="N-terminal domain of ligase-like"/>
    <property type="match status" value="3"/>
</dbReference>
<keyword evidence="9" id="KW-1185">Reference proteome</keyword>
<dbReference type="SMART" id="SM00823">
    <property type="entry name" value="PKS_PP"/>
    <property type="match status" value="4"/>
</dbReference>
<dbReference type="InterPro" id="IPR001242">
    <property type="entry name" value="Condensation_dom"/>
</dbReference>
<dbReference type="Gene3D" id="3.30.300.30">
    <property type="match status" value="4"/>
</dbReference>
<keyword evidence="4" id="KW-0677">Repeat</keyword>
<dbReference type="Proteomes" id="UP001500033">
    <property type="component" value="Unassembled WGS sequence"/>
</dbReference>
<evidence type="ECO:0000313" key="8">
    <source>
        <dbReference type="EMBL" id="GAA0981042.1"/>
    </source>
</evidence>
<name>A0ABN1SAF4_9ACTN</name>
<dbReference type="CDD" id="cd12117">
    <property type="entry name" value="A_NRPS_Srf_like"/>
    <property type="match status" value="1"/>
</dbReference>
<dbReference type="InterPro" id="IPR045851">
    <property type="entry name" value="AMP-bd_C_sf"/>
</dbReference>
<feature type="region of interest" description="Disordered" evidence="6">
    <location>
        <begin position="4454"/>
        <end position="4500"/>
    </location>
</feature>
<organism evidence="8 9">
    <name type="scientific">Streptomyces rhizosphaericus</name>
    <dbReference type="NCBI Taxonomy" id="114699"/>
    <lineage>
        <taxon>Bacteria</taxon>
        <taxon>Bacillati</taxon>
        <taxon>Actinomycetota</taxon>
        <taxon>Actinomycetes</taxon>
        <taxon>Kitasatosporales</taxon>
        <taxon>Streptomycetaceae</taxon>
        <taxon>Streptomyces</taxon>
        <taxon>Streptomyces violaceusniger group</taxon>
    </lineage>
</organism>
<feature type="region of interest" description="Disordered" evidence="6">
    <location>
        <begin position="3840"/>
        <end position="3908"/>
    </location>
</feature>
<keyword evidence="3" id="KW-0597">Phosphoprotein</keyword>
<dbReference type="InterPro" id="IPR042099">
    <property type="entry name" value="ANL_N_sf"/>
</dbReference>
<dbReference type="Gene3D" id="1.10.1200.10">
    <property type="entry name" value="ACP-like"/>
    <property type="match status" value="4"/>
</dbReference>
<reference evidence="8 9" key="1">
    <citation type="journal article" date="2019" name="Int. J. Syst. Evol. Microbiol.">
        <title>The Global Catalogue of Microorganisms (GCM) 10K type strain sequencing project: providing services to taxonomists for standard genome sequencing and annotation.</title>
        <authorList>
            <consortium name="The Broad Institute Genomics Platform"/>
            <consortium name="The Broad Institute Genome Sequencing Center for Infectious Disease"/>
            <person name="Wu L."/>
            <person name="Ma J."/>
        </authorList>
    </citation>
    <scope>NUCLEOTIDE SEQUENCE [LARGE SCALE GENOMIC DNA]</scope>
    <source>
        <strain evidence="8 9">JCM 11445</strain>
    </source>
</reference>
<dbReference type="PANTHER" id="PTHR45527:SF14">
    <property type="entry name" value="PLIPASTATIN SYNTHASE SUBUNIT B"/>
    <property type="match status" value="1"/>
</dbReference>
<dbReference type="EMBL" id="BAAAIE010000022">
    <property type="protein sequence ID" value="GAA0981042.1"/>
    <property type="molecule type" value="Genomic_DNA"/>
</dbReference>
<dbReference type="Gene3D" id="3.40.50.980">
    <property type="match status" value="4"/>
</dbReference>
<dbReference type="Pfam" id="PF13193">
    <property type="entry name" value="AMP-binding_C"/>
    <property type="match status" value="3"/>
</dbReference>
<evidence type="ECO:0000313" key="9">
    <source>
        <dbReference type="Proteomes" id="UP001500033"/>
    </source>
</evidence>
<keyword evidence="2" id="KW-0596">Phosphopantetheine</keyword>
<dbReference type="PROSITE" id="PS50075">
    <property type="entry name" value="CARRIER"/>
    <property type="match status" value="4"/>
</dbReference>
<dbReference type="CDD" id="cd12116">
    <property type="entry name" value="A_NRPS_Ta1_like"/>
    <property type="match status" value="1"/>
</dbReference>
<keyword evidence="5" id="KW-0045">Antibiotic biosynthesis</keyword>
<dbReference type="CDD" id="cd19540">
    <property type="entry name" value="LCL_NRPS-like"/>
    <property type="match status" value="3"/>
</dbReference>
<dbReference type="InterPro" id="IPR020845">
    <property type="entry name" value="AMP-binding_CS"/>
</dbReference>
<dbReference type="SUPFAM" id="SSF47336">
    <property type="entry name" value="ACP-like"/>
    <property type="match status" value="4"/>
</dbReference>
<dbReference type="InterPro" id="IPR025110">
    <property type="entry name" value="AMP-bd_C"/>
</dbReference>
<dbReference type="InterPro" id="IPR000873">
    <property type="entry name" value="AMP-dep_synth/lig_dom"/>
</dbReference>
<dbReference type="PROSITE" id="PS00455">
    <property type="entry name" value="AMP_BINDING"/>
    <property type="match status" value="4"/>
</dbReference>
<feature type="compositionally biased region" description="Gly residues" evidence="6">
    <location>
        <begin position="3840"/>
        <end position="3855"/>
    </location>
</feature>
<feature type="compositionally biased region" description="Acidic residues" evidence="6">
    <location>
        <begin position="4459"/>
        <end position="4470"/>
    </location>
</feature>
<dbReference type="PROSITE" id="PS00012">
    <property type="entry name" value="PHOSPHOPANTETHEINE"/>
    <property type="match status" value="3"/>
</dbReference>
<dbReference type="Pfam" id="PF00501">
    <property type="entry name" value="AMP-binding"/>
    <property type="match status" value="4"/>
</dbReference>
<feature type="domain" description="Carrier" evidence="7">
    <location>
        <begin position="1042"/>
        <end position="1117"/>
    </location>
</feature>
<dbReference type="PANTHER" id="PTHR45527">
    <property type="entry name" value="NONRIBOSOMAL PEPTIDE SYNTHETASE"/>
    <property type="match status" value="1"/>
</dbReference>
<comment type="caution">
    <text evidence="8">The sequence shown here is derived from an EMBL/GenBank/DDBJ whole genome shotgun (WGS) entry which is preliminary data.</text>
</comment>